<dbReference type="PANTHER" id="PTHR46310:SF7">
    <property type="entry name" value="AMIDASE 1"/>
    <property type="match status" value="1"/>
</dbReference>
<gene>
    <name evidence="2" type="ORF">FK529_00695</name>
</gene>
<protein>
    <submittedName>
        <fullName evidence="2">Glutamyl-tRNA amidotransferase</fullName>
    </submittedName>
</protein>
<dbReference type="EMBL" id="VIGW01000001">
    <property type="protein sequence ID" value="TWS21601.1"/>
    <property type="molecule type" value="Genomic_DNA"/>
</dbReference>
<keyword evidence="3" id="KW-1185">Reference proteome</keyword>
<name>A0A5C5RHC4_9ACTN</name>
<proteinExistence type="predicted"/>
<sequence length="405" mass="41493">MVALSAPPQSLGAPRIDGTIWREYGTPLVPSAGSGPLTGRTVAVKDLFAVRGYPLGAGNPTFRRAAARTSTADAVTRLQRAGAAIAGIAATDEFAYSLAGTNGHYGTPPNGLAPDRIPGGSSSGSASAVALGLADIGLGTDTGGSIRVPASYQGLYGLRTTHGAVGTSGLLPLAQSFDTVGWITRTPDLLAEVADVLLGGGVPVREALFAPALADLAEPAVANRVRGAVTRWRVTASLPVVTETAWDTSAQADAVRAFQTVQGYEAWRNHGAWVSSRWDSLNPDVRSRFEKAATYTGAARDAAAAELAEFRAGIDRRLGDAVLVLPTASSWAPLRSEAAIGGPAIERTRAATFQLTCIAGITGRPAVSVPIAADPGTGLCVVGPRGSDRALGELAVRLRANGIAR</sequence>
<dbReference type="PANTHER" id="PTHR46310">
    <property type="entry name" value="AMIDASE 1"/>
    <property type="match status" value="1"/>
</dbReference>
<dbReference type="Proteomes" id="UP000317291">
    <property type="component" value="Unassembled WGS sequence"/>
</dbReference>
<evidence type="ECO:0000259" key="1">
    <source>
        <dbReference type="Pfam" id="PF01425"/>
    </source>
</evidence>
<dbReference type="InterPro" id="IPR023631">
    <property type="entry name" value="Amidase_dom"/>
</dbReference>
<dbReference type="SUPFAM" id="SSF75304">
    <property type="entry name" value="Amidase signature (AS) enzymes"/>
    <property type="match status" value="1"/>
</dbReference>
<dbReference type="InterPro" id="IPR020556">
    <property type="entry name" value="Amidase_CS"/>
</dbReference>
<evidence type="ECO:0000313" key="2">
    <source>
        <dbReference type="EMBL" id="TWS21601.1"/>
    </source>
</evidence>
<organism evidence="2 3">
    <name type="scientific">Tsukamurella asaccharolytica</name>
    <dbReference type="NCBI Taxonomy" id="2592067"/>
    <lineage>
        <taxon>Bacteria</taxon>
        <taxon>Bacillati</taxon>
        <taxon>Actinomycetota</taxon>
        <taxon>Actinomycetes</taxon>
        <taxon>Mycobacteriales</taxon>
        <taxon>Tsukamurellaceae</taxon>
        <taxon>Tsukamurella</taxon>
    </lineage>
</organism>
<dbReference type="GO" id="GO:0016740">
    <property type="term" value="F:transferase activity"/>
    <property type="evidence" value="ECO:0007669"/>
    <property type="project" value="UniProtKB-KW"/>
</dbReference>
<keyword evidence="2" id="KW-0808">Transferase</keyword>
<dbReference type="PROSITE" id="PS00571">
    <property type="entry name" value="AMIDASES"/>
    <property type="match status" value="1"/>
</dbReference>
<evidence type="ECO:0000313" key="3">
    <source>
        <dbReference type="Proteomes" id="UP000317291"/>
    </source>
</evidence>
<dbReference type="Gene3D" id="3.90.1300.10">
    <property type="entry name" value="Amidase signature (AS) domain"/>
    <property type="match status" value="1"/>
</dbReference>
<accession>A0A5C5RHC4</accession>
<dbReference type="OrthoDB" id="182039at2"/>
<feature type="domain" description="Amidase" evidence="1">
    <location>
        <begin position="34"/>
        <end position="198"/>
    </location>
</feature>
<dbReference type="Pfam" id="PF01425">
    <property type="entry name" value="Amidase"/>
    <property type="match status" value="1"/>
</dbReference>
<comment type="caution">
    <text evidence="2">The sequence shown here is derived from an EMBL/GenBank/DDBJ whole genome shotgun (WGS) entry which is preliminary data.</text>
</comment>
<dbReference type="AlphaFoldDB" id="A0A5C5RHC4"/>
<dbReference type="InterPro" id="IPR036928">
    <property type="entry name" value="AS_sf"/>
</dbReference>
<reference evidence="2 3" key="1">
    <citation type="submission" date="2019-06" db="EMBL/GenBank/DDBJ databases">
        <title>Tsukamurella conjunctivitidis sp. nov., Tsukamurella assacharolytica sp. nov. and Tsukamurella sputae sp. nov. isolated from patients with conjunctivitis, bacteraemia (lymphoma) and respiratory infection (sputum) in Hong Kong.</title>
        <authorList>
            <person name="Teng J.L.L."/>
            <person name="Lee H.H."/>
            <person name="Fong J.Y.H."/>
            <person name="Fok K.M.N."/>
            <person name="Lau S.K.P."/>
            <person name="Woo P.C.Y."/>
        </authorList>
    </citation>
    <scope>NUCLEOTIDE SEQUENCE [LARGE SCALE GENOMIC DNA]</scope>
    <source>
        <strain evidence="2 3">HKU71</strain>
    </source>
</reference>